<proteinExistence type="predicted"/>
<feature type="transmembrane region" description="Helical" evidence="1">
    <location>
        <begin position="123"/>
        <end position="144"/>
    </location>
</feature>
<keyword evidence="3" id="KW-1185">Reference proteome</keyword>
<reference evidence="3" key="1">
    <citation type="submission" date="2015-03" db="EMBL/GenBank/DDBJ databases">
        <authorList>
            <person name="Nijsse Bart"/>
        </authorList>
    </citation>
    <scope>NUCLEOTIDE SEQUENCE [LARGE SCALE GENOMIC DNA]</scope>
</reference>
<sequence length="186" mass="22112">MEAARDLLIQIGEAHALYLQLSYNYWIQHALFTWQWWFLLLILVIPWYFWWLMVDKRRLLEIWCYGAMTFIAVQAADTAGVANALWMYPIRLLPKSPHMLSIDITILPIIFMQIYQSYSQWKAFIIASFIMAACLAFIAEPILVWMGIYELLNWKYYYSFPIYILITVTLKCIMETIKSLQQKNAT</sequence>
<organism evidence="2 3">
    <name type="scientific">Sporomusa ovata</name>
    <dbReference type="NCBI Taxonomy" id="2378"/>
    <lineage>
        <taxon>Bacteria</taxon>
        <taxon>Bacillati</taxon>
        <taxon>Bacillota</taxon>
        <taxon>Negativicutes</taxon>
        <taxon>Selenomonadales</taxon>
        <taxon>Sporomusaceae</taxon>
        <taxon>Sporomusa</taxon>
    </lineage>
</organism>
<protein>
    <submittedName>
        <fullName evidence="2">Uncharacterized protein</fullName>
    </submittedName>
</protein>
<feature type="transmembrane region" description="Helical" evidence="1">
    <location>
        <begin position="156"/>
        <end position="174"/>
    </location>
</feature>
<dbReference type="EMBL" id="CTRP01000010">
    <property type="protein sequence ID" value="CQR72241.1"/>
    <property type="molecule type" value="Genomic_DNA"/>
</dbReference>
<feature type="transmembrane region" description="Helical" evidence="1">
    <location>
        <begin position="62"/>
        <end position="86"/>
    </location>
</feature>
<accession>A0A0U1KXT6</accession>
<dbReference type="RefSeq" id="WP_021166964.1">
    <property type="nucleotide sequence ID" value="NZ_CTRP01000010.1"/>
</dbReference>
<keyword evidence="1" id="KW-1133">Transmembrane helix</keyword>
<name>A0A0U1KXT6_9FIRM</name>
<dbReference type="AlphaFoldDB" id="A0A0U1KXT6"/>
<dbReference type="NCBIfam" id="NF041644">
    <property type="entry name" value="CBO0543_fam"/>
    <property type="match status" value="1"/>
</dbReference>
<evidence type="ECO:0000313" key="2">
    <source>
        <dbReference type="EMBL" id="CQR72241.1"/>
    </source>
</evidence>
<dbReference type="InterPro" id="IPR048147">
    <property type="entry name" value="CBO0543-like"/>
</dbReference>
<evidence type="ECO:0000256" key="1">
    <source>
        <dbReference type="SAM" id="Phobius"/>
    </source>
</evidence>
<feature type="transmembrane region" description="Helical" evidence="1">
    <location>
        <begin position="98"/>
        <end position="116"/>
    </location>
</feature>
<gene>
    <name evidence="2" type="ORF">SpAn4DRAFT_2701</name>
</gene>
<keyword evidence="1" id="KW-0472">Membrane</keyword>
<keyword evidence="1" id="KW-0812">Transmembrane</keyword>
<evidence type="ECO:0000313" key="3">
    <source>
        <dbReference type="Proteomes" id="UP000049855"/>
    </source>
</evidence>
<feature type="transmembrane region" description="Helical" evidence="1">
    <location>
        <begin position="26"/>
        <end position="50"/>
    </location>
</feature>
<dbReference type="Proteomes" id="UP000049855">
    <property type="component" value="Unassembled WGS sequence"/>
</dbReference>